<dbReference type="Proteomes" id="UP000008672">
    <property type="component" value="Unassembled WGS sequence"/>
</dbReference>
<evidence type="ECO:0000256" key="1">
    <source>
        <dbReference type="SAM" id="MobiDB-lite"/>
    </source>
</evidence>
<protein>
    <recommendedName>
        <fullName evidence="2">CBM21 domain-containing protein</fullName>
    </recommendedName>
</protein>
<dbReference type="STRING" id="7897.ENSLACP00000008199"/>
<feature type="region of interest" description="Disordered" evidence="1">
    <location>
        <begin position="45"/>
        <end position="106"/>
    </location>
</feature>
<keyword evidence="4" id="KW-1185">Reference proteome</keyword>
<proteinExistence type="predicted"/>
<reference evidence="3" key="2">
    <citation type="submission" date="2025-08" db="UniProtKB">
        <authorList>
            <consortium name="Ensembl"/>
        </authorList>
    </citation>
    <scope>IDENTIFICATION</scope>
</reference>
<dbReference type="Pfam" id="PF03370">
    <property type="entry name" value="CBM_21"/>
    <property type="match status" value="1"/>
</dbReference>
<dbReference type="InterPro" id="IPR005036">
    <property type="entry name" value="CBM21_dom"/>
</dbReference>
<dbReference type="GO" id="GO:0000164">
    <property type="term" value="C:protein phosphatase type 1 complex"/>
    <property type="evidence" value="ECO:0007669"/>
    <property type="project" value="TreeGrafter"/>
</dbReference>
<dbReference type="GO" id="GO:0008157">
    <property type="term" value="F:protein phosphatase 1 binding"/>
    <property type="evidence" value="ECO:0007669"/>
    <property type="project" value="TreeGrafter"/>
</dbReference>
<dbReference type="Gene3D" id="2.60.40.2440">
    <property type="entry name" value="Carbohydrate binding type-21 domain"/>
    <property type="match status" value="1"/>
</dbReference>
<dbReference type="PROSITE" id="PS51159">
    <property type="entry name" value="CBM21"/>
    <property type="match status" value="1"/>
</dbReference>
<dbReference type="PANTHER" id="PTHR12307:SF55">
    <property type="entry name" value="PROTEIN PHOSPHATASE 1 REGULATORY SUBUNIT 3E"/>
    <property type="match status" value="1"/>
</dbReference>
<dbReference type="PANTHER" id="PTHR12307">
    <property type="entry name" value="PROTEIN PHOSPHATASE 1 REGULATORY SUBUNIT"/>
    <property type="match status" value="1"/>
</dbReference>
<feature type="compositionally biased region" description="Basic and acidic residues" evidence="1">
    <location>
        <begin position="91"/>
        <end position="105"/>
    </location>
</feature>
<dbReference type="GO" id="GO:2001069">
    <property type="term" value="F:glycogen binding"/>
    <property type="evidence" value="ECO:0007669"/>
    <property type="project" value="TreeGrafter"/>
</dbReference>
<organism evidence="3 4">
    <name type="scientific">Latimeria chalumnae</name>
    <name type="common">Coelacanth</name>
    <dbReference type="NCBI Taxonomy" id="7897"/>
    <lineage>
        <taxon>Eukaryota</taxon>
        <taxon>Metazoa</taxon>
        <taxon>Chordata</taxon>
        <taxon>Craniata</taxon>
        <taxon>Vertebrata</taxon>
        <taxon>Euteleostomi</taxon>
        <taxon>Coelacanthiformes</taxon>
        <taxon>Coelacanthidae</taxon>
        <taxon>Latimeria</taxon>
    </lineage>
</organism>
<feature type="compositionally biased region" description="Basic and acidic residues" evidence="1">
    <location>
        <begin position="45"/>
        <end position="56"/>
    </location>
</feature>
<dbReference type="InParanoid" id="H3AEX8"/>
<evidence type="ECO:0000313" key="4">
    <source>
        <dbReference type="Proteomes" id="UP000008672"/>
    </source>
</evidence>
<dbReference type="InterPro" id="IPR050782">
    <property type="entry name" value="PP1_regulatory_subunit_3"/>
</dbReference>
<dbReference type="OMA" id="AQSVFME"/>
<dbReference type="EMBL" id="AFYH01155301">
    <property type="status" value="NOT_ANNOTATED_CDS"/>
    <property type="molecule type" value="Genomic_DNA"/>
</dbReference>
<dbReference type="InterPro" id="IPR038175">
    <property type="entry name" value="CBM21_dom_sf"/>
</dbReference>
<dbReference type="FunCoup" id="H3AEX8">
    <property type="interactions" value="3"/>
</dbReference>
<sequence>ALGGRFTMMENAVLRSAVPLPPPRLSMPRNFSCVAELQGSLAEAYRKADGDSEREGAASPSSENTRGRVSSLAPQSPTSRRRAKSQPAPSDRLKLGVTRVEESPARRKKVRFADSLGLDLISVRHFCDADAPQVPDRVIASLRGKTPCHLGNLLTLPVQTVFYEPMFANPLHSPHLYERLKHQKVCLETLGTDEFSISGVIRVLNLAYEKQVTVRYTLNGWISFLDIPASYIPNACDGNADKFSFKLITPAFLESGGTLQFAIRYCVSGGEYWDNNEGNNYSVRSHKFKISPPKEWENAWIHFV</sequence>
<dbReference type="GO" id="GO:0005979">
    <property type="term" value="P:regulation of glycogen biosynthetic process"/>
    <property type="evidence" value="ECO:0007669"/>
    <property type="project" value="TreeGrafter"/>
</dbReference>
<evidence type="ECO:0000259" key="2">
    <source>
        <dbReference type="PROSITE" id="PS51159"/>
    </source>
</evidence>
<dbReference type="GeneTree" id="ENSGT00940000161906"/>
<feature type="compositionally biased region" description="Polar residues" evidence="1">
    <location>
        <begin position="59"/>
        <end position="78"/>
    </location>
</feature>
<dbReference type="HOGENOM" id="CLU_040215_0_0_1"/>
<reference evidence="3" key="3">
    <citation type="submission" date="2025-09" db="UniProtKB">
        <authorList>
            <consortium name="Ensembl"/>
        </authorList>
    </citation>
    <scope>IDENTIFICATION</scope>
</reference>
<feature type="domain" description="CBM21" evidence="2">
    <location>
        <begin position="177"/>
        <end position="284"/>
    </location>
</feature>
<accession>H3AEX8</accession>
<name>H3AEX8_LATCH</name>
<dbReference type="eggNOG" id="KOG3986">
    <property type="taxonomic scope" value="Eukaryota"/>
</dbReference>
<evidence type="ECO:0000313" key="3">
    <source>
        <dbReference type="Ensembl" id="ENSLACP00000008199.1"/>
    </source>
</evidence>
<reference evidence="4" key="1">
    <citation type="submission" date="2011-08" db="EMBL/GenBank/DDBJ databases">
        <title>The draft genome of Latimeria chalumnae.</title>
        <authorList>
            <person name="Di Palma F."/>
            <person name="Alfoldi J."/>
            <person name="Johnson J."/>
            <person name="Berlin A."/>
            <person name="Gnerre S."/>
            <person name="Jaffe D."/>
            <person name="MacCallum I."/>
            <person name="Young S."/>
            <person name="Walker B.J."/>
            <person name="Lander E."/>
            <person name="Lindblad-Toh K."/>
        </authorList>
    </citation>
    <scope>NUCLEOTIDE SEQUENCE [LARGE SCALE GENOMIC DNA]</scope>
    <source>
        <strain evidence="4">Wild caught</strain>
    </source>
</reference>
<dbReference type="Ensembl" id="ENSLACT00000008265.1">
    <property type="protein sequence ID" value="ENSLACP00000008199.1"/>
    <property type="gene ID" value="ENSLACG00000007259.1"/>
</dbReference>
<dbReference type="AlphaFoldDB" id="H3AEX8"/>